<name>A0A0N5AST9_9BILA</name>
<dbReference type="AlphaFoldDB" id="A0A0N5AST9"/>
<proteinExistence type="predicted"/>
<dbReference type="Proteomes" id="UP000046393">
    <property type="component" value="Unplaced"/>
</dbReference>
<evidence type="ECO:0000313" key="2">
    <source>
        <dbReference type="WBParaSite" id="SMUV_0000787001-mRNA-1"/>
    </source>
</evidence>
<organism evidence="1 2">
    <name type="scientific">Syphacia muris</name>
    <dbReference type="NCBI Taxonomy" id="451379"/>
    <lineage>
        <taxon>Eukaryota</taxon>
        <taxon>Metazoa</taxon>
        <taxon>Ecdysozoa</taxon>
        <taxon>Nematoda</taxon>
        <taxon>Chromadorea</taxon>
        <taxon>Rhabditida</taxon>
        <taxon>Spirurina</taxon>
        <taxon>Oxyuridomorpha</taxon>
        <taxon>Oxyuroidea</taxon>
        <taxon>Oxyuridae</taxon>
        <taxon>Syphacia</taxon>
    </lineage>
</organism>
<keyword evidence="1" id="KW-1185">Reference proteome</keyword>
<protein>
    <submittedName>
        <fullName evidence="2">Ground-like domain-containing protein</fullName>
    </submittedName>
</protein>
<sequence>MSSDGNATKVANFGSLFGRKKRINGTKEATTTIIDEVKCRNGNACGTNINTGTNRCNGKYANGNGYIDYNGPAMIDVGEKLNQLNLNNEQQFKISTNYCRNLPSKSGKRELRSGKAIKPVKAASRSGSVPLHINTLAVGAGANKAQNLRLDLASANMTNGRARLQEKSQSANAIFEAQNDPSYLTEALESIAAEQPIVARSIPKHAVVDTTDYAKHSLDNCLFDEAVYNAMLEDSLKQKNEKSRAFLFIDFVSVAKRV</sequence>
<accession>A0A0N5AST9</accession>
<evidence type="ECO:0000313" key="1">
    <source>
        <dbReference type="Proteomes" id="UP000046393"/>
    </source>
</evidence>
<dbReference type="WBParaSite" id="SMUV_0000787001-mRNA-1">
    <property type="protein sequence ID" value="SMUV_0000787001-mRNA-1"/>
    <property type="gene ID" value="SMUV_0000787001"/>
</dbReference>
<reference evidence="2" key="1">
    <citation type="submission" date="2017-02" db="UniProtKB">
        <authorList>
            <consortium name="WormBaseParasite"/>
        </authorList>
    </citation>
    <scope>IDENTIFICATION</scope>
</reference>